<evidence type="ECO:0000313" key="1">
    <source>
        <dbReference type="EMBL" id="EME98036.1"/>
    </source>
</evidence>
<reference evidence="1 2" key="1">
    <citation type="journal article" date="2013" name="Genome Announc.">
        <title>Whole-Genome Shotgun Assembly and Analysis of the Genome of Streptomyces mobaraensis DSM 40847, a Strain for Industrial Production of Microbial Transglutaminase.</title>
        <authorList>
            <person name="Yang H."/>
            <person name="He T."/>
            <person name="Wu W."/>
            <person name="Zhu W."/>
            <person name="Lu B."/>
            <person name="Sun W."/>
        </authorList>
    </citation>
    <scope>NUCLEOTIDE SEQUENCE [LARGE SCALE GENOMIC DNA]</scope>
    <source>
        <strain evidence="1 2">DSM 40847</strain>
    </source>
</reference>
<proteinExistence type="predicted"/>
<name>M3C248_STRM1</name>
<gene>
    <name evidence="1" type="ORF">H340_23593</name>
</gene>
<organism evidence="1 2">
    <name type="scientific">Streptomyces mobaraensis (strain ATCC 29032 / DSM 40847 / JCM 4168 / NBRC 13819 / NCIMB 11159 / IPCR 16-22)</name>
    <dbReference type="NCBI Taxonomy" id="1223523"/>
    <lineage>
        <taxon>Bacteria</taxon>
        <taxon>Bacillati</taxon>
        <taxon>Actinomycetota</taxon>
        <taxon>Actinomycetes</taxon>
        <taxon>Kitasatosporales</taxon>
        <taxon>Streptomycetaceae</taxon>
        <taxon>Streptomyces</taxon>
    </lineage>
</organism>
<dbReference type="Proteomes" id="UP000011740">
    <property type="component" value="Unassembled WGS sequence"/>
</dbReference>
<dbReference type="EMBL" id="AORZ01000092">
    <property type="protein sequence ID" value="EME98036.1"/>
    <property type="molecule type" value="Genomic_DNA"/>
</dbReference>
<sequence length="195" mass="21894">MDEEMIGPHLVKDRIKSGHDRELVRSYPYRSACPSTLWGELVAEARDELFFAGYTDYFLWTQVPVFSDVLRRKAAAGCRVRFLVGDPDGEVTRNREVVEDAALTVSARIRMTLRQLGELAGVVEARFSASADAVNHVSLSVFRFDDSALVTPHLASLVGHDSPLLHLRRQGDGGLFDRFAEHAEELWERGVPVRE</sequence>
<dbReference type="eggNOG" id="COG1476">
    <property type="taxonomic scope" value="Bacteria"/>
</dbReference>
<comment type="caution">
    <text evidence="1">The sequence shown here is derived from an EMBL/GenBank/DDBJ whole genome shotgun (WGS) entry which is preliminary data.</text>
</comment>
<accession>M3C248</accession>
<dbReference type="PATRIC" id="fig|1223523.3.peg.4794"/>
<dbReference type="AlphaFoldDB" id="M3C248"/>
<evidence type="ECO:0000313" key="2">
    <source>
        <dbReference type="Proteomes" id="UP000011740"/>
    </source>
</evidence>
<protein>
    <submittedName>
        <fullName evidence="1">Uncharacterized protein</fullName>
    </submittedName>
</protein>
<dbReference type="STRING" id="1223523.H340_23593"/>